<gene>
    <name evidence="4" type="ORF">GCM10010911_70570</name>
</gene>
<proteinExistence type="inferred from homology"/>
<dbReference type="EMBL" id="BMHP01000016">
    <property type="protein sequence ID" value="GGE01547.1"/>
    <property type="molecule type" value="Genomic_DNA"/>
</dbReference>
<feature type="region of interest" description="Disordered" evidence="3">
    <location>
        <begin position="214"/>
        <end position="239"/>
    </location>
</feature>
<dbReference type="InterPro" id="IPR007157">
    <property type="entry name" value="PspA_VIPP1"/>
</dbReference>
<reference evidence="4" key="2">
    <citation type="submission" date="2020-09" db="EMBL/GenBank/DDBJ databases">
        <authorList>
            <person name="Sun Q."/>
            <person name="Zhou Y."/>
        </authorList>
    </citation>
    <scope>NUCLEOTIDE SEQUENCE</scope>
    <source>
        <strain evidence="4">CGMCC 1.15178</strain>
    </source>
</reference>
<dbReference type="Pfam" id="PF04012">
    <property type="entry name" value="PspA_IM30"/>
    <property type="match status" value="1"/>
</dbReference>
<reference evidence="4" key="1">
    <citation type="journal article" date="2014" name="Int. J. Syst. Evol. Microbiol.">
        <title>Complete genome sequence of Corynebacterium casei LMG S-19264T (=DSM 44701T), isolated from a smear-ripened cheese.</title>
        <authorList>
            <consortium name="US DOE Joint Genome Institute (JGI-PGF)"/>
            <person name="Walter F."/>
            <person name="Albersmeier A."/>
            <person name="Kalinowski J."/>
            <person name="Ruckert C."/>
        </authorList>
    </citation>
    <scope>NUCLEOTIDE SEQUENCE</scope>
    <source>
        <strain evidence="4">CGMCC 1.15178</strain>
    </source>
</reference>
<evidence type="ECO:0000256" key="1">
    <source>
        <dbReference type="ARBA" id="ARBA00043985"/>
    </source>
</evidence>
<evidence type="ECO:0000313" key="4">
    <source>
        <dbReference type="EMBL" id="GGE01547.1"/>
    </source>
</evidence>
<dbReference type="PANTHER" id="PTHR31088:SF6">
    <property type="entry name" value="PHAGE SHOCK PROTEIN A"/>
    <property type="match status" value="1"/>
</dbReference>
<organism evidence="4 5">
    <name type="scientific">Paenibacillus nasutitermitis</name>
    <dbReference type="NCBI Taxonomy" id="1652958"/>
    <lineage>
        <taxon>Bacteria</taxon>
        <taxon>Bacillati</taxon>
        <taxon>Bacillota</taxon>
        <taxon>Bacilli</taxon>
        <taxon>Bacillales</taxon>
        <taxon>Paenibacillaceae</taxon>
        <taxon>Paenibacillus</taxon>
    </lineage>
</organism>
<evidence type="ECO:0000313" key="5">
    <source>
        <dbReference type="Proteomes" id="UP000612456"/>
    </source>
</evidence>
<keyword evidence="5" id="KW-1185">Reference proteome</keyword>
<keyword evidence="2" id="KW-0175">Coiled coil</keyword>
<name>A0A917E528_9BACL</name>
<dbReference type="PANTHER" id="PTHR31088">
    <property type="entry name" value="MEMBRANE-ASSOCIATED PROTEIN VIPP1, CHLOROPLASTIC"/>
    <property type="match status" value="1"/>
</dbReference>
<dbReference type="Proteomes" id="UP000612456">
    <property type="component" value="Unassembled WGS sequence"/>
</dbReference>
<accession>A0A917E528</accession>
<dbReference type="RefSeq" id="WP_189000646.1">
    <property type="nucleotide sequence ID" value="NZ_BMHP01000016.1"/>
</dbReference>
<comment type="caution">
    <text evidence="4">The sequence shown here is derived from an EMBL/GenBank/DDBJ whole genome shotgun (WGS) entry which is preliminary data.</text>
</comment>
<evidence type="ECO:0000256" key="2">
    <source>
        <dbReference type="SAM" id="Coils"/>
    </source>
</evidence>
<protein>
    <submittedName>
        <fullName evidence="4">Phage shock protein A</fullName>
    </submittedName>
</protein>
<feature type="coiled-coil region" evidence="2">
    <location>
        <begin position="101"/>
        <end position="135"/>
    </location>
</feature>
<evidence type="ECO:0000256" key="3">
    <source>
        <dbReference type="SAM" id="MobiDB-lite"/>
    </source>
</evidence>
<dbReference type="AlphaFoldDB" id="A0A917E528"/>
<sequence length="239" mass="27199">MSIFKRMKDMTKASMHELLDKMEDPVVMLNQYLRDMEAEIHQAELTVAKQMANERRMKQRLDEAVRSAADRETKAETAIRAEQEELARKLLEEKIFFDQKVSEYNDMHAGAKSQAEELMQQLHGMKDEFYQLRNKRNELAARAQMAKAKKQMSQVATVHSIESGSASRGFGRMEEKIMQMEAEADVMRVPFSSNSSSASAGIVDPSKQLKVEEQLQALKNKLNPPSSTPSLEKANVTEE</sequence>
<comment type="similarity">
    <text evidence="1">Belongs to the PspA/Vipp/IM30 family.</text>
</comment>